<dbReference type="SUPFAM" id="SSF82114">
    <property type="entry name" value="Riboflavin kinase-like"/>
    <property type="match status" value="1"/>
</dbReference>
<dbReference type="EC" id="2.7.7.2" evidence="5"/>
<dbReference type="GO" id="GO:0005524">
    <property type="term" value="F:ATP binding"/>
    <property type="evidence" value="ECO:0007669"/>
    <property type="project" value="UniProtKB-KW"/>
</dbReference>
<evidence type="ECO:0000259" key="16">
    <source>
        <dbReference type="SMART" id="SM00904"/>
    </source>
</evidence>
<dbReference type="NCBIfam" id="NF004162">
    <property type="entry name" value="PRK05627.1-5"/>
    <property type="match status" value="1"/>
</dbReference>
<dbReference type="GO" id="GO:0008531">
    <property type="term" value="F:riboflavin kinase activity"/>
    <property type="evidence" value="ECO:0007669"/>
    <property type="project" value="UniProtKB-EC"/>
</dbReference>
<gene>
    <name evidence="17" type="ORF">MNBD_GAMMA21-1092</name>
</gene>
<dbReference type="GO" id="GO:0009231">
    <property type="term" value="P:riboflavin biosynthetic process"/>
    <property type="evidence" value="ECO:0007669"/>
    <property type="project" value="InterPro"/>
</dbReference>
<dbReference type="PANTHER" id="PTHR22749:SF6">
    <property type="entry name" value="RIBOFLAVIN KINASE"/>
    <property type="match status" value="1"/>
</dbReference>
<name>A0A3B1A033_9ZZZZ</name>
<dbReference type="GO" id="GO:0003919">
    <property type="term" value="F:FMN adenylyltransferase activity"/>
    <property type="evidence" value="ECO:0007669"/>
    <property type="project" value="UniProtKB-EC"/>
</dbReference>
<dbReference type="Gene3D" id="3.40.50.620">
    <property type="entry name" value="HUPs"/>
    <property type="match status" value="1"/>
</dbReference>
<dbReference type="Pfam" id="PF01687">
    <property type="entry name" value="Flavokinase"/>
    <property type="match status" value="1"/>
</dbReference>
<dbReference type="InterPro" id="IPR023468">
    <property type="entry name" value="Riboflavin_kinase"/>
</dbReference>
<dbReference type="FunFam" id="2.40.30.30:FF:000003">
    <property type="entry name" value="Riboflavin biosynthesis protein"/>
    <property type="match status" value="1"/>
</dbReference>
<dbReference type="SMART" id="SM00904">
    <property type="entry name" value="Flavokinase"/>
    <property type="match status" value="1"/>
</dbReference>
<evidence type="ECO:0000256" key="4">
    <source>
        <dbReference type="ARBA" id="ARBA00012105"/>
    </source>
</evidence>
<evidence type="ECO:0000256" key="6">
    <source>
        <dbReference type="ARBA" id="ARBA00018483"/>
    </source>
</evidence>
<keyword evidence="11" id="KW-0547">Nucleotide-binding</keyword>
<evidence type="ECO:0000313" key="17">
    <source>
        <dbReference type="EMBL" id="VAW91569.1"/>
    </source>
</evidence>
<dbReference type="GO" id="GO:0009398">
    <property type="term" value="P:FMN biosynthetic process"/>
    <property type="evidence" value="ECO:0007669"/>
    <property type="project" value="UniProtKB-UniPathway"/>
</dbReference>
<dbReference type="Pfam" id="PF06574">
    <property type="entry name" value="FAD_syn"/>
    <property type="match status" value="1"/>
</dbReference>
<evidence type="ECO:0000256" key="2">
    <source>
        <dbReference type="ARBA" id="ARBA00005201"/>
    </source>
</evidence>
<evidence type="ECO:0000256" key="1">
    <source>
        <dbReference type="ARBA" id="ARBA00004726"/>
    </source>
</evidence>
<keyword evidence="15" id="KW-0511">Multifunctional enzyme</keyword>
<comment type="similarity">
    <text evidence="3">Belongs to the RibF family.</text>
</comment>
<evidence type="ECO:0000256" key="5">
    <source>
        <dbReference type="ARBA" id="ARBA00012393"/>
    </source>
</evidence>
<keyword evidence="7" id="KW-0285">Flavoprotein</keyword>
<dbReference type="SUPFAM" id="SSF52374">
    <property type="entry name" value="Nucleotidylyl transferase"/>
    <property type="match status" value="1"/>
</dbReference>
<evidence type="ECO:0000256" key="12">
    <source>
        <dbReference type="ARBA" id="ARBA00022777"/>
    </source>
</evidence>
<evidence type="ECO:0000256" key="9">
    <source>
        <dbReference type="ARBA" id="ARBA00022679"/>
    </source>
</evidence>
<proteinExistence type="inferred from homology"/>
<keyword evidence="9 17" id="KW-0808">Transferase</keyword>
<keyword evidence="12 17" id="KW-0418">Kinase</keyword>
<evidence type="ECO:0000256" key="11">
    <source>
        <dbReference type="ARBA" id="ARBA00022741"/>
    </source>
</evidence>
<dbReference type="UniPathway" id="UPA00276">
    <property type="reaction ID" value="UER00406"/>
</dbReference>
<dbReference type="NCBIfam" id="NF004160">
    <property type="entry name" value="PRK05627.1-3"/>
    <property type="match status" value="1"/>
</dbReference>
<evidence type="ECO:0000256" key="8">
    <source>
        <dbReference type="ARBA" id="ARBA00022643"/>
    </source>
</evidence>
<comment type="pathway">
    <text evidence="1">Cofactor biosynthesis; FAD biosynthesis; FAD from FMN: step 1/1.</text>
</comment>
<comment type="pathway">
    <text evidence="2">Cofactor biosynthesis; FMN biosynthesis; FMN from riboflavin (ATP route): step 1/1.</text>
</comment>
<dbReference type="EC" id="2.7.1.26" evidence="4"/>
<dbReference type="PANTHER" id="PTHR22749">
    <property type="entry name" value="RIBOFLAVIN KINASE/FMN ADENYLYLTRANSFERASE"/>
    <property type="match status" value="1"/>
</dbReference>
<dbReference type="CDD" id="cd02064">
    <property type="entry name" value="FAD_synthetase_N"/>
    <property type="match status" value="1"/>
</dbReference>
<evidence type="ECO:0000256" key="13">
    <source>
        <dbReference type="ARBA" id="ARBA00022827"/>
    </source>
</evidence>
<feature type="domain" description="Riboflavin kinase" evidence="16">
    <location>
        <begin position="183"/>
        <end position="307"/>
    </location>
</feature>
<keyword evidence="10 17" id="KW-0548">Nucleotidyltransferase</keyword>
<dbReference type="NCBIfam" id="NF004159">
    <property type="entry name" value="PRK05627.1-2"/>
    <property type="match status" value="1"/>
</dbReference>
<dbReference type="Gene3D" id="2.40.30.30">
    <property type="entry name" value="Riboflavin kinase-like"/>
    <property type="match status" value="1"/>
</dbReference>
<dbReference type="InterPro" id="IPR023465">
    <property type="entry name" value="Riboflavin_kinase_dom_sf"/>
</dbReference>
<dbReference type="InterPro" id="IPR015864">
    <property type="entry name" value="FAD_synthase"/>
</dbReference>
<dbReference type="NCBIfam" id="TIGR00083">
    <property type="entry name" value="ribF"/>
    <property type="match status" value="1"/>
</dbReference>
<dbReference type="EMBL" id="UOFR01000012">
    <property type="protein sequence ID" value="VAW91569.1"/>
    <property type="molecule type" value="Genomic_DNA"/>
</dbReference>
<keyword evidence="14" id="KW-0067">ATP-binding</keyword>
<evidence type="ECO:0000256" key="14">
    <source>
        <dbReference type="ARBA" id="ARBA00022840"/>
    </source>
</evidence>
<dbReference type="NCBIfam" id="NF004163">
    <property type="entry name" value="PRK05627.1-6"/>
    <property type="match status" value="1"/>
</dbReference>
<dbReference type="PIRSF" id="PIRSF004491">
    <property type="entry name" value="FAD_Synth"/>
    <property type="match status" value="1"/>
</dbReference>
<sequence length="325" mass="36336">MQFIRGIQNLDLDHPGCVATIGNFDGIHLGHQAVIGQLAEEAADLALPSVLISFEPTPMEYFQPDKSPARLTRLREKLQVLRRFSIDKVLSLAFNKKLAQMPAEVFIKEILVDRLKVKYLVVGDDFRFGKNRQGDFAMLQQAGEQFGFQVVNMHTFTIEGERVSSTRIRKALDAGDLAAAERLLGRAYRMTGRVAHGEKLGRQLGFPTANIDLHRKATPLQGIFVVEVFGLEGEPLPGVASLGTRPTVNGKKILLEVFIFDFDQDIYGKHLQVSFLHKLRDEVKYTTLDALKVQIQKDVDNAKHYFEVQDDLASDAREASGDQGC</sequence>
<keyword evidence="13" id="KW-0274">FAD</keyword>
<evidence type="ECO:0000256" key="15">
    <source>
        <dbReference type="ARBA" id="ARBA00023268"/>
    </source>
</evidence>
<keyword evidence="8" id="KW-0288">FMN</keyword>
<reference evidence="17" key="1">
    <citation type="submission" date="2018-06" db="EMBL/GenBank/DDBJ databases">
        <authorList>
            <person name="Zhirakovskaya E."/>
        </authorList>
    </citation>
    <scope>NUCLEOTIDE SEQUENCE</scope>
</reference>
<dbReference type="FunFam" id="3.40.50.620:FF:000021">
    <property type="entry name" value="Riboflavin biosynthesis protein"/>
    <property type="match status" value="1"/>
</dbReference>
<evidence type="ECO:0000256" key="10">
    <source>
        <dbReference type="ARBA" id="ARBA00022695"/>
    </source>
</evidence>
<dbReference type="InterPro" id="IPR015865">
    <property type="entry name" value="Riboflavin_kinase_bac/euk"/>
</dbReference>
<dbReference type="UniPathway" id="UPA00277">
    <property type="reaction ID" value="UER00407"/>
</dbReference>
<organism evidence="17">
    <name type="scientific">hydrothermal vent metagenome</name>
    <dbReference type="NCBI Taxonomy" id="652676"/>
    <lineage>
        <taxon>unclassified sequences</taxon>
        <taxon>metagenomes</taxon>
        <taxon>ecological metagenomes</taxon>
    </lineage>
</organism>
<dbReference type="InterPro" id="IPR002606">
    <property type="entry name" value="Riboflavin_kinase_bac"/>
</dbReference>
<dbReference type="GO" id="GO:0006747">
    <property type="term" value="P:FAD biosynthetic process"/>
    <property type="evidence" value="ECO:0007669"/>
    <property type="project" value="UniProtKB-UniPathway"/>
</dbReference>
<evidence type="ECO:0000256" key="3">
    <source>
        <dbReference type="ARBA" id="ARBA00010214"/>
    </source>
</evidence>
<dbReference type="AlphaFoldDB" id="A0A3B1A033"/>
<dbReference type="InterPro" id="IPR014729">
    <property type="entry name" value="Rossmann-like_a/b/a_fold"/>
</dbReference>
<evidence type="ECO:0000256" key="7">
    <source>
        <dbReference type="ARBA" id="ARBA00022630"/>
    </source>
</evidence>
<accession>A0A3B1A033</accession>
<protein>
    <recommendedName>
        <fullName evidence="6">Bifunctional riboflavin kinase/FMN adenylyltransferase</fullName>
        <ecNumber evidence="4">2.7.1.26</ecNumber>
        <ecNumber evidence="5">2.7.7.2</ecNumber>
    </recommendedName>
</protein>